<comment type="similarity">
    <text evidence="1">Belongs to the RelE toxin family.</text>
</comment>
<dbReference type="PANTHER" id="PTHR35601:SF1">
    <property type="entry name" value="TOXIN RELE"/>
    <property type="match status" value="1"/>
</dbReference>
<dbReference type="Gene3D" id="3.30.2310.20">
    <property type="entry name" value="RelE-like"/>
    <property type="match status" value="1"/>
</dbReference>
<reference evidence="3 4" key="1">
    <citation type="submission" date="2023-08" db="EMBL/GenBank/DDBJ databases">
        <title>Pathogen: clinical or host-associated sample.</title>
        <authorList>
            <person name="Hergert J."/>
            <person name="Casey R."/>
            <person name="Wagner J."/>
            <person name="Young E.L."/>
            <person name="Oakeson K.F."/>
        </authorList>
    </citation>
    <scope>NUCLEOTIDE SEQUENCE [LARGE SCALE GENOMIC DNA]</scope>
    <source>
        <strain evidence="3 4">1760953</strain>
    </source>
</reference>
<evidence type="ECO:0000256" key="2">
    <source>
        <dbReference type="ARBA" id="ARBA00022649"/>
    </source>
</evidence>
<evidence type="ECO:0000313" key="4">
    <source>
        <dbReference type="Proteomes" id="UP001234585"/>
    </source>
</evidence>
<proteinExistence type="inferred from homology"/>
<dbReference type="SUPFAM" id="SSF143011">
    <property type="entry name" value="RelE-like"/>
    <property type="match status" value="1"/>
</dbReference>
<dbReference type="AlphaFoldDB" id="A0AA50CP04"/>
<dbReference type="Pfam" id="PF05016">
    <property type="entry name" value="ParE_toxin"/>
    <property type="match status" value="1"/>
</dbReference>
<organism evidence="3 4">
    <name type="scientific">Shinella sumterensis</name>
    <dbReference type="NCBI Taxonomy" id="1967501"/>
    <lineage>
        <taxon>Bacteria</taxon>
        <taxon>Pseudomonadati</taxon>
        <taxon>Pseudomonadota</taxon>
        <taxon>Alphaproteobacteria</taxon>
        <taxon>Hyphomicrobiales</taxon>
        <taxon>Rhizobiaceae</taxon>
        <taxon>Shinella</taxon>
    </lineage>
</organism>
<dbReference type="NCBIfam" id="TIGR02385">
    <property type="entry name" value="RelE_StbE"/>
    <property type="match status" value="1"/>
</dbReference>
<sequence length="89" mass="10226">MAWAIEITEGAKKELDKLGHVEAKRIRNFLVTKLASSENPRLLGSALQGARLGSYWRYRIGDYRVICDIQDNRLVVVVVRVGHRREIYS</sequence>
<dbReference type="InterPro" id="IPR007712">
    <property type="entry name" value="RelE/ParE_toxin"/>
</dbReference>
<dbReference type="EMBL" id="CP132302">
    <property type="protein sequence ID" value="WLR97962.1"/>
    <property type="molecule type" value="Genomic_DNA"/>
</dbReference>
<dbReference type="RefSeq" id="WP_134646952.1">
    <property type="nucleotide sequence ID" value="NZ_CP132302.1"/>
</dbReference>
<keyword evidence="2" id="KW-1277">Toxin-antitoxin system</keyword>
<dbReference type="PANTHER" id="PTHR35601">
    <property type="entry name" value="TOXIN RELE"/>
    <property type="match status" value="1"/>
</dbReference>
<gene>
    <name evidence="3" type="ORF">Q9313_02715</name>
</gene>
<name>A0AA50CP04_9HYPH</name>
<dbReference type="InterPro" id="IPR035093">
    <property type="entry name" value="RelE/ParE_toxin_dom_sf"/>
</dbReference>
<evidence type="ECO:0000256" key="1">
    <source>
        <dbReference type="ARBA" id="ARBA00006226"/>
    </source>
</evidence>
<accession>A0AA50CP04</accession>
<dbReference type="Proteomes" id="UP001234585">
    <property type="component" value="Chromosome"/>
</dbReference>
<protein>
    <submittedName>
        <fullName evidence="3">Type II toxin-antitoxin system RelE/ParE family toxin</fullName>
    </submittedName>
</protein>
<keyword evidence="4" id="KW-1185">Reference proteome</keyword>
<evidence type="ECO:0000313" key="3">
    <source>
        <dbReference type="EMBL" id="WLR97962.1"/>
    </source>
</evidence>